<keyword evidence="3 10" id="KW-0285">Flavoprotein</keyword>
<comment type="similarity">
    <text evidence="10">Belongs to the ApbE family.</text>
</comment>
<proteinExistence type="inferred from homology"/>
<evidence type="ECO:0000256" key="7">
    <source>
        <dbReference type="ARBA" id="ARBA00022842"/>
    </source>
</evidence>
<evidence type="ECO:0000313" key="14">
    <source>
        <dbReference type="Proteomes" id="UP000580568"/>
    </source>
</evidence>
<evidence type="ECO:0000256" key="2">
    <source>
        <dbReference type="ARBA" id="ARBA00016337"/>
    </source>
</evidence>
<feature type="binding site" evidence="11">
    <location>
        <position position="291"/>
    </location>
    <ligand>
        <name>Mg(2+)</name>
        <dbReference type="ChEBI" id="CHEBI:18420"/>
    </ligand>
</feature>
<protein>
    <recommendedName>
        <fullName evidence="2 10">FAD:protein FMN transferase</fullName>
        <ecNumber evidence="1 10">2.7.1.180</ecNumber>
    </recommendedName>
    <alternativeName>
        <fullName evidence="8 10">Flavin transferase</fullName>
    </alternativeName>
</protein>
<keyword evidence="5 10" id="KW-0479">Metal-binding</keyword>
<dbReference type="PANTHER" id="PTHR30040">
    <property type="entry name" value="THIAMINE BIOSYNTHESIS LIPOPROTEIN APBE"/>
    <property type="match status" value="1"/>
</dbReference>
<accession>A0A6V8SMG1</accession>
<evidence type="ECO:0000256" key="6">
    <source>
        <dbReference type="ARBA" id="ARBA00022827"/>
    </source>
</evidence>
<feature type="binding site" evidence="11">
    <location>
        <position position="177"/>
    </location>
    <ligand>
        <name>Mg(2+)</name>
        <dbReference type="ChEBI" id="CHEBI:18420"/>
    </ligand>
</feature>
<keyword evidence="4 10" id="KW-0808">Transferase</keyword>
<comment type="cofactor">
    <cofactor evidence="11">
        <name>Mg(2+)</name>
        <dbReference type="ChEBI" id="CHEBI:18420"/>
    </cofactor>
    <cofactor evidence="11">
        <name>Mn(2+)</name>
        <dbReference type="ChEBI" id="CHEBI:29035"/>
    </cofactor>
    <text evidence="11">Magnesium. Can also use manganese.</text>
</comment>
<evidence type="ECO:0000256" key="12">
    <source>
        <dbReference type="SAM" id="Phobius"/>
    </source>
</evidence>
<sequence>MNEFMAVLGILAILVIAVIIIVIFITGDNGNGTVTRNSYGLGTIIHLRATGRGAEKAIAEAITRVNDIDDKMSAFKESSEIKRINAKAGSSYEIVSRDTYDVIEKAVRYSEVLEGAFDPTIRPLVELWNSNGKKNKIPEKEKIAEKMQLINYKDIILDKINYSVKLRKYDQKLDLGGIAKGYAADEVRNIFKKCRVKSGLIDLGGNIYALGNKENGSPWTVGIQDPFKSRGNYVMTINVADKSVVTSGDYEKYFDIGGNKYHHILDVRTGFPAESEIVSSTIISDNSIDGDGLSTGIFILGVEKSLKILETVDGIDGIFITKDKKIYATEGIKQLLTITNEEFKLETV</sequence>
<reference evidence="13 14" key="1">
    <citation type="submission" date="2020-07" db="EMBL/GenBank/DDBJ databases">
        <title>A new beta-1,3-glucan-decomposing anaerobic bacterium isolated from anoxic soil subjected to biological soil disinfestation.</title>
        <authorList>
            <person name="Ueki A."/>
            <person name="Tonouchi A."/>
        </authorList>
    </citation>
    <scope>NUCLEOTIDE SEQUENCE [LARGE SCALE GENOMIC DNA]</scope>
    <source>
        <strain evidence="13 14">TW1</strain>
    </source>
</reference>
<dbReference type="Proteomes" id="UP000580568">
    <property type="component" value="Unassembled WGS sequence"/>
</dbReference>
<comment type="caution">
    <text evidence="13">The sequence shown here is derived from an EMBL/GenBank/DDBJ whole genome shotgun (WGS) entry which is preliminary data.</text>
</comment>
<feature type="binding site" evidence="11">
    <location>
        <position position="295"/>
    </location>
    <ligand>
        <name>Mg(2+)</name>
        <dbReference type="ChEBI" id="CHEBI:18420"/>
    </ligand>
</feature>
<evidence type="ECO:0000313" key="13">
    <source>
        <dbReference type="EMBL" id="GFP77755.1"/>
    </source>
</evidence>
<dbReference type="GO" id="GO:0016740">
    <property type="term" value="F:transferase activity"/>
    <property type="evidence" value="ECO:0007669"/>
    <property type="project" value="UniProtKB-UniRule"/>
</dbReference>
<dbReference type="SUPFAM" id="SSF143631">
    <property type="entry name" value="ApbE-like"/>
    <property type="match status" value="1"/>
</dbReference>
<evidence type="ECO:0000256" key="9">
    <source>
        <dbReference type="ARBA" id="ARBA00048540"/>
    </source>
</evidence>
<keyword evidence="12" id="KW-1133">Transmembrane helix</keyword>
<dbReference type="Gene3D" id="3.10.520.10">
    <property type="entry name" value="ApbE-like domains"/>
    <property type="match status" value="1"/>
</dbReference>
<gene>
    <name evidence="13" type="ORF">bsdtw1_03926</name>
</gene>
<evidence type="ECO:0000256" key="3">
    <source>
        <dbReference type="ARBA" id="ARBA00022630"/>
    </source>
</evidence>
<comment type="catalytic activity">
    <reaction evidence="9 10">
        <text>L-threonyl-[protein] + FAD = FMN-L-threonyl-[protein] + AMP + H(+)</text>
        <dbReference type="Rhea" id="RHEA:36847"/>
        <dbReference type="Rhea" id="RHEA-COMP:11060"/>
        <dbReference type="Rhea" id="RHEA-COMP:11061"/>
        <dbReference type="ChEBI" id="CHEBI:15378"/>
        <dbReference type="ChEBI" id="CHEBI:30013"/>
        <dbReference type="ChEBI" id="CHEBI:57692"/>
        <dbReference type="ChEBI" id="CHEBI:74257"/>
        <dbReference type="ChEBI" id="CHEBI:456215"/>
        <dbReference type="EC" id="2.7.1.180"/>
    </reaction>
</comment>
<dbReference type="EC" id="2.7.1.180" evidence="1 10"/>
<name>A0A6V8SMG1_9CLOT</name>
<dbReference type="Pfam" id="PF02424">
    <property type="entry name" value="ApbE"/>
    <property type="match status" value="1"/>
</dbReference>
<evidence type="ECO:0000256" key="8">
    <source>
        <dbReference type="ARBA" id="ARBA00031306"/>
    </source>
</evidence>
<dbReference type="RefSeq" id="WP_244638191.1">
    <property type="nucleotide sequence ID" value="NZ_BLZR01000001.1"/>
</dbReference>
<dbReference type="AlphaFoldDB" id="A0A6V8SMG1"/>
<dbReference type="GO" id="GO:0046872">
    <property type="term" value="F:metal ion binding"/>
    <property type="evidence" value="ECO:0007669"/>
    <property type="project" value="UniProtKB-UniRule"/>
</dbReference>
<organism evidence="13 14">
    <name type="scientific">Clostridium fungisolvens</name>
    <dbReference type="NCBI Taxonomy" id="1604897"/>
    <lineage>
        <taxon>Bacteria</taxon>
        <taxon>Bacillati</taxon>
        <taxon>Bacillota</taxon>
        <taxon>Clostridia</taxon>
        <taxon>Eubacteriales</taxon>
        <taxon>Clostridiaceae</taxon>
        <taxon>Clostridium</taxon>
    </lineage>
</organism>
<evidence type="ECO:0000256" key="1">
    <source>
        <dbReference type="ARBA" id="ARBA00011955"/>
    </source>
</evidence>
<evidence type="ECO:0000256" key="10">
    <source>
        <dbReference type="PIRNR" id="PIRNR006268"/>
    </source>
</evidence>
<keyword evidence="12" id="KW-0472">Membrane</keyword>
<keyword evidence="7 10" id="KW-0460">Magnesium</keyword>
<evidence type="ECO:0000256" key="11">
    <source>
        <dbReference type="PIRSR" id="PIRSR006268-2"/>
    </source>
</evidence>
<evidence type="ECO:0000256" key="5">
    <source>
        <dbReference type="ARBA" id="ARBA00022723"/>
    </source>
</evidence>
<evidence type="ECO:0000256" key="4">
    <source>
        <dbReference type="ARBA" id="ARBA00022679"/>
    </source>
</evidence>
<keyword evidence="14" id="KW-1185">Reference proteome</keyword>
<feature type="transmembrane region" description="Helical" evidence="12">
    <location>
        <begin position="6"/>
        <end position="26"/>
    </location>
</feature>
<dbReference type="EMBL" id="BLZR01000001">
    <property type="protein sequence ID" value="GFP77755.1"/>
    <property type="molecule type" value="Genomic_DNA"/>
</dbReference>
<dbReference type="InterPro" id="IPR003374">
    <property type="entry name" value="ApbE-like_sf"/>
</dbReference>
<dbReference type="PIRSF" id="PIRSF006268">
    <property type="entry name" value="ApbE"/>
    <property type="match status" value="1"/>
</dbReference>
<keyword evidence="6 10" id="KW-0274">FAD</keyword>
<keyword evidence="12" id="KW-0812">Transmembrane</keyword>
<dbReference type="InterPro" id="IPR024932">
    <property type="entry name" value="ApbE"/>
</dbReference>
<dbReference type="PANTHER" id="PTHR30040:SF2">
    <property type="entry name" value="FAD:PROTEIN FMN TRANSFERASE"/>
    <property type="match status" value="1"/>
</dbReference>